<evidence type="ECO:0000313" key="1">
    <source>
        <dbReference type="EMBL" id="LAB02837.1"/>
    </source>
</evidence>
<reference evidence="1" key="1">
    <citation type="submission" date="2017-07" db="EMBL/GenBank/DDBJ databases">
        <authorList>
            <person name="Mikheyev A."/>
            <person name="Grau M."/>
        </authorList>
    </citation>
    <scope>NUCLEOTIDE SEQUENCE</scope>
    <source>
        <tissue evidence="1">Venom_gland</tissue>
    </source>
</reference>
<sequence length="207" mass="23920">MTHLGRPAFSSNNTFFSNITYKREHEPLNKLALLKCNTIELFSRELTGEPAPLDASWCPRRAKSALQEVLKAEGKPCTRTLPSSRQRSVFDLERACSLLLLRSAKEFIRVERYLRGGARLPRERARRRSLSLSSSHCHIFLKGHCQAVCSHIRNYYIPKKRLELLHRLLFLLHFKVPPPAWTLLPRKHSSPRPFPPLSLKSSCWTLI</sequence>
<reference evidence="1" key="2">
    <citation type="submission" date="2017-11" db="EMBL/GenBank/DDBJ databases">
        <title>Coralsnake Venomics: Analyses of Venom Gland Transcriptomes and Proteomes of Six Brazilian Taxa.</title>
        <authorList>
            <person name="Aird S.D."/>
            <person name="Jorge da Silva N."/>
            <person name="Qiu L."/>
            <person name="Villar-Briones A."/>
            <person name="Aparecida-Saddi V."/>
            <person name="Campos-Telles M.P."/>
            <person name="Grau M."/>
            <person name="Mikheyev A.S."/>
        </authorList>
    </citation>
    <scope>NUCLEOTIDE SEQUENCE</scope>
    <source>
        <tissue evidence="1">Venom_gland</tissue>
    </source>
</reference>
<proteinExistence type="predicted"/>
<name>A0A2D4K2A0_9SAUR</name>
<accession>A0A2D4K2A0</accession>
<dbReference type="EMBL" id="IACL01032198">
    <property type="protein sequence ID" value="LAB02837.1"/>
    <property type="molecule type" value="Transcribed_RNA"/>
</dbReference>
<protein>
    <submittedName>
        <fullName evidence="1">Uncharacterized protein</fullName>
    </submittedName>
</protein>
<organism evidence="1">
    <name type="scientific">Micrurus paraensis</name>
    <dbReference type="NCBI Taxonomy" id="1970185"/>
    <lineage>
        <taxon>Eukaryota</taxon>
        <taxon>Metazoa</taxon>
        <taxon>Chordata</taxon>
        <taxon>Craniata</taxon>
        <taxon>Vertebrata</taxon>
        <taxon>Euteleostomi</taxon>
        <taxon>Lepidosauria</taxon>
        <taxon>Squamata</taxon>
        <taxon>Bifurcata</taxon>
        <taxon>Unidentata</taxon>
        <taxon>Episquamata</taxon>
        <taxon>Toxicofera</taxon>
        <taxon>Serpentes</taxon>
        <taxon>Colubroidea</taxon>
        <taxon>Elapidae</taxon>
        <taxon>Elapinae</taxon>
        <taxon>Micrurus</taxon>
    </lineage>
</organism>
<dbReference type="AlphaFoldDB" id="A0A2D4K2A0"/>